<gene>
    <name evidence="2" type="ORF">BOTBODRAFT_64504</name>
</gene>
<sequence length="83" mass="9084">NSDVKAVAWSLISRAVLSARNPIAILLQLYATVHTLCWLALSCGEGRSIFLKRLFTGSNGEEGKSGHPTRNHAKVENTRPRPT</sequence>
<feature type="non-terminal residue" evidence="2">
    <location>
        <position position="83"/>
    </location>
</feature>
<reference evidence="3" key="1">
    <citation type="journal article" date="2014" name="Proc. Natl. Acad. Sci. U.S.A.">
        <title>Extensive sampling of basidiomycete genomes demonstrates inadequacy of the white-rot/brown-rot paradigm for wood decay fungi.</title>
        <authorList>
            <person name="Riley R."/>
            <person name="Salamov A.A."/>
            <person name="Brown D.W."/>
            <person name="Nagy L.G."/>
            <person name="Floudas D."/>
            <person name="Held B.W."/>
            <person name="Levasseur A."/>
            <person name="Lombard V."/>
            <person name="Morin E."/>
            <person name="Otillar R."/>
            <person name="Lindquist E.A."/>
            <person name="Sun H."/>
            <person name="LaButti K.M."/>
            <person name="Schmutz J."/>
            <person name="Jabbour D."/>
            <person name="Luo H."/>
            <person name="Baker S.E."/>
            <person name="Pisabarro A.G."/>
            <person name="Walton J.D."/>
            <person name="Blanchette R.A."/>
            <person name="Henrissat B."/>
            <person name="Martin F."/>
            <person name="Cullen D."/>
            <person name="Hibbett D.S."/>
            <person name="Grigoriev I.V."/>
        </authorList>
    </citation>
    <scope>NUCLEOTIDE SEQUENCE [LARGE SCALE GENOMIC DNA]</scope>
    <source>
        <strain evidence="3">FD-172 SS1</strain>
    </source>
</reference>
<proteinExistence type="predicted"/>
<feature type="non-terminal residue" evidence="2">
    <location>
        <position position="1"/>
    </location>
</feature>
<protein>
    <submittedName>
        <fullName evidence="2">Uncharacterized protein</fullName>
    </submittedName>
</protein>
<keyword evidence="3" id="KW-1185">Reference proteome</keyword>
<dbReference type="HOGENOM" id="CLU_2549066_0_0_1"/>
<organism evidence="2 3">
    <name type="scientific">Botryobasidium botryosum (strain FD-172 SS1)</name>
    <dbReference type="NCBI Taxonomy" id="930990"/>
    <lineage>
        <taxon>Eukaryota</taxon>
        <taxon>Fungi</taxon>
        <taxon>Dikarya</taxon>
        <taxon>Basidiomycota</taxon>
        <taxon>Agaricomycotina</taxon>
        <taxon>Agaricomycetes</taxon>
        <taxon>Cantharellales</taxon>
        <taxon>Botryobasidiaceae</taxon>
        <taxon>Botryobasidium</taxon>
    </lineage>
</organism>
<feature type="compositionally biased region" description="Basic and acidic residues" evidence="1">
    <location>
        <begin position="73"/>
        <end position="83"/>
    </location>
</feature>
<evidence type="ECO:0000256" key="1">
    <source>
        <dbReference type="SAM" id="MobiDB-lite"/>
    </source>
</evidence>
<dbReference type="EMBL" id="KL198025">
    <property type="protein sequence ID" value="KDQ17018.1"/>
    <property type="molecule type" value="Genomic_DNA"/>
</dbReference>
<evidence type="ECO:0000313" key="3">
    <source>
        <dbReference type="Proteomes" id="UP000027195"/>
    </source>
</evidence>
<dbReference type="InParanoid" id="A0A067MMM2"/>
<feature type="region of interest" description="Disordered" evidence="1">
    <location>
        <begin position="59"/>
        <end position="83"/>
    </location>
</feature>
<dbReference type="Proteomes" id="UP000027195">
    <property type="component" value="Unassembled WGS sequence"/>
</dbReference>
<accession>A0A067MMM2</accession>
<evidence type="ECO:0000313" key="2">
    <source>
        <dbReference type="EMBL" id="KDQ17018.1"/>
    </source>
</evidence>
<name>A0A067MMM2_BOTB1</name>
<dbReference type="AlphaFoldDB" id="A0A067MMM2"/>